<evidence type="ECO:0000313" key="4">
    <source>
        <dbReference type="Proteomes" id="UP001204376"/>
    </source>
</evidence>
<accession>A0ABT1SX18</accession>
<evidence type="ECO:0000259" key="2">
    <source>
        <dbReference type="Pfam" id="PF07978"/>
    </source>
</evidence>
<evidence type="ECO:0000313" key="3">
    <source>
        <dbReference type="EMBL" id="MCQ6956802.1"/>
    </source>
</evidence>
<dbReference type="Pfam" id="PF07978">
    <property type="entry name" value="NIPSNAP"/>
    <property type="match status" value="1"/>
</dbReference>
<evidence type="ECO:0000256" key="1">
    <source>
        <dbReference type="SAM" id="SignalP"/>
    </source>
</evidence>
<proteinExistence type="predicted"/>
<dbReference type="InterPro" id="IPR011008">
    <property type="entry name" value="Dimeric_a/b-barrel"/>
</dbReference>
<organism evidence="3 4">
    <name type="scientific">Mucilaginibacter aquariorum</name>
    <dbReference type="NCBI Taxonomy" id="2967225"/>
    <lineage>
        <taxon>Bacteria</taxon>
        <taxon>Pseudomonadati</taxon>
        <taxon>Bacteroidota</taxon>
        <taxon>Sphingobacteriia</taxon>
        <taxon>Sphingobacteriales</taxon>
        <taxon>Sphingobacteriaceae</taxon>
        <taxon>Mucilaginibacter</taxon>
    </lineage>
</organism>
<dbReference type="InterPro" id="IPR012577">
    <property type="entry name" value="NIPSNAP"/>
</dbReference>
<gene>
    <name evidence="3" type="ORF">NPE20_02485</name>
</gene>
<protein>
    <submittedName>
        <fullName evidence="3">NIPSNAP family protein</fullName>
    </submittedName>
</protein>
<sequence length="278" mass="31949">MRINYLRFICLLLMAFIETQNVSAQSKKDFYQLKIYRLKDDTQVTRVDSFLKNAYLPALHRLGIKQVGVFKLIANDTTMLKAMRVFKPSDNDVNKTKSIYVFIPLKSLQQFHDITSKLDNDAMLANDGKSYFEAAYNNVPYQRIETVLLEAFPDHPKFEMTALKSAVKDRIYELRSYEGPTERKYASKVKMFNAGGEIPLFKQLGFNAVFYAAVLAGSHMPNLMYMTSFESMDARNAHWQAFVNSPEWKKLVAMPEYSNTISGAEVLLCHAAEYSDIY</sequence>
<dbReference type="SUPFAM" id="SSF54909">
    <property type="entry name" value="Dimeric alpha+beta barrel"/>
    <property type="match status" value="1"/>
</dbReference>
<feature type="chain" id="PRO_5045603119" evidence="1">
    <location>
        <begin position="25"/>
        <end position="278"/>
    </location>
</feature>
<dbReference type="RefSeq" id="WP_256537016.1">
    <property type="nucleotide sequence ID" value="NZ_JANHOH010000001.1"/>
</dbReference>
<keyword evidence="1" id="KW-0732">Signal</keyword>
<feature type="domain" description="NIPSNAP" evidence="2">
    <location>
        <begin position="172"/>
        <end position="275"/>
    </location>
</feature>
<comment type="caution">
    <text evidence="3">The sequence shown here is derived from an EMBL/GenBank/DDBJ whole genome shotgun (WGS) entry which is preliminary data.</text>
</comment>
<dbReference type="Gene3D" id="3.30.70.100">
    <property type="match status" value="1"/>
</dbReference>
<keyword evidence="4" id="KW-1185">Reference proteome</keyword>
<name>A0ABT1SX18_9SPHI</name>
<dbReference type="EMBL" id="JANHOH010000001">
    <property type="protein sequence ID" value="MCQ6956802.1"/>
    <property type="molecule type" value="Genomic_DNA"/>
</dbReference>
<feature type="signal peptide" evidence="1">
    <location>
        <begin position="1"/>
        <end position="24"/>
    </location>
</feature>
<dbReference type="Proteomes" id="UP001204376">
    <property type="component" value="Unassembled WGS sequence"/>
</dbReference>
<reference evidence="3 4" key="1">
    <citation type="submission" date="2022-07" db="EMBL/GenBank/DDBJ databases">
        <title>Mucilaginibacter sp. JC4.</title>
        <authorList>
            <person name="Le V."/>
            <person name="Ko S.-R."/>
            <person name="Ahn C.-Y."/>
            <person name="Oh H.-M."/>
        </authorList>
    </citation>
    <scope>NUCLEOTIDE SEQUENCE [LARGE SCALE GENOMIC DNA]</scope>
    <source>
        <strain evidence="3 4">JC4</strain>
    </source>
</reference>